<dbReference type="Gene3D" id="3.30.1540.10">
    <property type="entry name" value="formyl-coa transferase, domain 3"/>
    <property type="match status" value="1"/>
</dbReference>
<dbReference type="Pfam" id="PF02515">
    <property type="entry name" value="CoA_transf_3"/>
    <property type="match status" value="1"/>
</dbReference>
<keyword evidence="2" id="KW-0413">Isomerase</keyword>
<gene>
    <name evidence="2" type="ORF">F4553_007166</name>
</gene>
<dbReference type="Proteomes" id="UP000587527">
    <property type="component" value="Unassembled WGS sequence"/>
</dbReference>
<dbReference type="InterPro" id="IPR050509">
    <property type="entry name" value="CoA-transferase_III"/>
</dbReference>
<dbReference type="PANTHER" id="PTHR48228">
    <property type="entry name" value="SUCCINYL-COA--D-CITRAMALATE COA-TRANSFERASE"/>
    <property type="match status" value="1"/>
</dbReference>
<dbReference type="AlphaFoldDB" id="A0A841C3U6"/>
<reference evidence="2 3" key="1">
    <citation type="submission" date="2020-08" db="EMBL/GenBank/DDBJ databases">
        <title>Sequencing the genomes of 1000 actinobacteria strains.</title>
        <authorList>
            <person name="Klenk H.-P."/>
        </authorList>
    </citation>
    <scope>NUCLEOTIDE SEQUENCE [LARGE SCALE GENOMIC DNA]</scope>
    <source>
        <strain evidence="2 3">DSM 45362</strain>
    </source>
</reference>
<proteinExistence type="predicted"/>
<dbReference type="SUPFAM" id="SSF89796">
    <property type="entry name" value="CoA-transferase family III (CaiB/BaiF)"/>
    <property type="match status" value="1"/>
</dbReference>
<sequence length="366" mass="38616">MSSNTGPLRGLRVVEIAGIGPGPFCGMFLADLGADVVRVDRPGGGITAVDYRLDLLNRGKRSITADLKDPAGVELVLRLAGRADVAFEGFRPGVAERLGVGPDECLARNPRLVYGRMTGWGQSGPRARTAGHDLTYLATTGVLHAIGRAGGPPQIPLNLVGDFAGGAMYLVAGLLAALWESRTSGQGQVVDAAIVDGTAHLTTMIWGLSAGGAWTDERGVNLLDGGAPFYDVYPTADGEHVAVAALEPAFFTRLLTGLGLPEEDHDQYDRERWPQLRARLGAAFLTGTRAHWTETFAGSDGCVAPVLPMSAAPDEEHLAARATYADRDGVRQPAPAPRFSRTPGSLSRPPAVPGEHTEEIITDWGL</sequence>
<evidence type="ECO:0000256" key="1">
    <source>
        <dbReference type="SAM" id="MobiDB-lite"/>
    </source>
</evidence>
<protein>
    <submittedName>
        <fullName evidence="2">Alpha-methylacyl-CoA racemase</fullName>
        <ecNumber evidence="2">5.1.99.4</ecNumber>
    </submittedName>
</protein>
<dbReference type="EC" id="5.1.99.4" evidence="2"/>
<evidence type="ECO:0000313" key="2">
    <source>
        <dbReference type="EMBL" id="MBB5873732.1"/>
    </source>
</evidence>
<dbReference type="EMBL" id="JACHMN010000003">
    <property type="protein sequence ID" value="MBB5873732.1"/>
    <property type="molecule type" value="Genomic_DNA"/>
</dbReference>
<evidence type="ECO:0000313" key="3">
    <source>
        <dbReference type="Proteomes" id="UP000587527"/>
    </source>
</evidence>
<dbReference type="Gene3D" id="3.40.50.10540">
    <property type="entry name" value="Crotonobetainyl-coa:carnitine coa-transferase, domain 1"/>
    <property type="match status" value="1"/>
</dbReference>
<dbReference type="InterPro" id="IPR044855">
    <property type="entry name" value="CoA-Trfase_III_dom3_sf"/>
</dbReference>
<dbReference type="Gene3D" id="3.30.60.110">
    <property type="match status" value="1"/>
</dbReference>
<dbReference type="RefSeq" id="WP_184845278.1">
    <property type="nucleotide sequence ID" value="NZ_JACHMN010000003.1"/>
</dbReference>
<dbReference type="GO" id="GO:0008111">
    <property type="term" value="F:alpha-methylacyl-CoA racemase activity"/>
    <property type="evidence" value="ECO:0007669"/>
    <property type="project" value="UniProtKB-EC"/>
</dbReference>
<keyword evidence="3" id="KW-1185">Reference proteome</keyword>
<name>A0A841C3U6_9ACTN</name>
<dbReference type="InterPro" id="IPR023606">
    <property type="entry name" value="CoA-Trfase_III_dom_1_sf"/>
</dbReference>
<dbReference type="InterPro" id="IPR003673">
    <property type="entry name" value="CoA-Trfase_fam_III"/>
</dbReference>
<feature type="region of interest" description="Disordered" evidence="1">
    <location>
        <begin position="325"/>
        <end position="366"/>
    </location>
</feature>
<dbReference type="PANTHER" id="PTHR48228:SF5">
    <property type="entry name" value="ALPHA-METHYLACYL-COA RACEMASE"/>
    <property type="match status" value="1"/>
</dbReference>
<accession>A0A841C3U6</accession>
<comment type="caution">
    <text evidence="2">The sequence shown here is derived from an EMBL/GenBank/DDBJ whole genome shotgun (WGS) entry which is preliminary data.</text>
</comment>
<organism evidence="2 3">
    <name type="scientific">Allocatelliglobosispora scoriae</name>
    <dbReference type="NCBI Taxonomy" id="643052"/>
    <lineage>
        <taxon>Bacteria</taxon>
        <taxon>Bacillati</taxon>
        <taxon>Actinomycetota</taxon>
        <taxon>Actinomycetes</taxon>
        <taxon>Micromonosporales</taxon>
        <taxon>Micromonosporaceae</taxon>
        <taxon>Allocatelliglobosispora</taxon>
    </lineage>
</organism>